<dbReference type="EMBL" id="CP135076">
    <property type="protein sequence ID" value="WNO53047.1"/>
    <property type="molecule type" value="Genomic_DNA"/>
</dbReference>
<sequence>MKFILVAAASLAFSGAAVAQTADTQTTSTATTTTDQDPTGGYEPSTPPLSAQPAAGQEVIFQPSVSPDQAFPAPAPQEDYPVCEPGQYDNCIQRGAARR</sequence>
<gene>
    <name evidence="3" type="ORF">RPR59_11345</name>
</gene>
<evidence type="ECO:0000313" key="3">
    <source>
        <dbReference type="EMBL" id="WNO53047.1"/>
    </source>
</evidence>
<feature type="compositionally biased region" description="Low complexity" evidence="1">
    <location>
        <begin position="18"/>
        <end position="39"/>
    </location>
</feature>
<organism evidence="3 4">
    <name type="scientific">Stakelama saccharophila</name>
    <dbReference type="NCBI Taxonomy" id="3075605"/>
    <lineage>
        <taxon>Bacteria</taxon>
        <taxon>Pseudomonadati</taxon>
        <taxon>Pseudomonadota</taxon>
        <taxon>Alphaproteobacteria</taxon>
        <taxon>Sphingomonadales</taxon>
        <taxon>Sphingomonadaceae</taxon>
        <taxon>Stakelama</taxon>
    </lineage>
</organism>
<evidence type="ECO:0000256" key="1">
    <source>
        <dbReference type="SAM" id="MobiDB-lite"/>
    </source>
</evidence>
<keyword evidence="4" id="KW-1185">Reference proteome</keyword>
<feature type="chain" id="PRO_5046095069" evidence="2">
    <location>
        <begin position="20"/>
        <end position="99"/>
    </location>
</feature>
<dbReference type="RefSeq" id="WP_313914113.1">
    <property type="nucleotide sequence ID" value="NZ_CP135076.1"/>
</dbReference>
<feature type="region of interest" description="Disordered" evidence="1">
    <location>
        <begin position="18"/>
        <end position="86"/>
    </location>
</feature>
<keyword evidence="2" id="KW-0732">Signal</keyword>
<feature type="signal peptide" evidence="2">
    <location>
        <begin position="1"/>
        <end position="19"/>
    </location>
</feature>
<evidence type="ECO:0000256" key="2">
    <source>
        <dbReference type="SAM" id="SignalP"/>
    </source>
</evidence>
<name>A0ABZ0B6L1_9SPHN</name>
<protein>
    <submittedName>
        <fullName evidence="3">Uncharacterized protein</fullName>
    </submittedName>
</protein>
<proteinExistence type="predicted"/>
<reference evidence="3 4" key="1">
    <citation type="submission" date="2023-09" db="EMBL/GenBank/DDBJ databases">
        <authorList>
            <person name="Rey-Velasco X."/>
        </authorList>
    </citation>
    <scope>NUCLEOTIDE SEQUENCE [LARGE SCALE GENOMIC DNA]</scope>
    <source>
        <strain evidence="3 4">W311</strain>
    </source>
</reference>
<dbReference type="Proteomes" id="UP001302249">
    <property type="component" value="Chromosome"/>
</dbReference>
<accession>A0ABZ0B6L1</accession>
<evidence type="ECO:0000313" key="4">
    <source>
        <dbReference type="Proteomes" id="UP001302249"/>
    </source>
</evidence>